<evidence type="ECO:0000256" key="1">
    <source>
        <dbReference type="SAM" id="Phobius"/>
    </source>
</evidence>
<evidence type="ECO:0000313" key="2">
    <source>
        <dbReference type="EMBL" id="MBP2859737.1"/>
    </source>
</evidence>
<feature type="transmembrane region" description="Helical" evidence="1">
    <location>
        <begin position="69"/>
        <end position="88"/>
    </location>
</feature>
<keyword evidence="1" id="KW-1133">Transmembrane helix</keyword>
<keyword evidence="1" id="KW-0812">Transmembrane</keyword>
<protein>
    <submittedName>
        <fullName evidence="2">Uncharacterized protein</fullName>
    </submittedName>
</protein>
<dbReference type="EMBL" id="JAGJWX010000038">
    <property type="protein sequence ID" value="MBP2859737.1"/>
    <property type="molecule type" value="Genomic_DNA"/>
</dbReference>
<proteinExistence type="predicted"/>
<evidence type="ECO:0000313" key="3">
    <source>
        <dbReference type="Proteomes" id="UP000810130"/>
    </source>
</evidence>
<feature type="transmembrane region" description="Helical" evidence="1">
    <location>
        <begin position="28"/>
        <end position="48"/>
    </location>
</feature>
<dbReference type="RefSeq" id="WP_210175781.1">
    <property type="nucleotide sequence ID" value="NZ_JAGJWX010000038.1"/>
</dbReference>
<keyword evidence="1" id="KW-0472">Membrane</keyword>
<accession>A0ABS5BH50</accession>
<keyword evidence="3" id="KW-1185">Reference proteome</keyword>
<gene>
    <name evidence="2" type="ORF">J8657_19260</name>
</gene>
<reference evidence="2 3" key="1">
    <citation type="submission" date="2021-04" db="EMBL/GenBank/DDBJ databases">
        <title>Genomic and host-range diversity within the Dickeya zeae complex, identification of D. zeae and D. oryzae members, proposal of two novel subspecies D. zeae subsp. zeae subsp. nov. and D. zeae subsp. dombae subsp. nov.</title>
        <authorList>
            <person name="Van Gijsegem F."/>
            <person name="Hugouvieux-Cotte-Pattat N."/>
        </authorList>
    </citation>
    <scope>NUCLEOTIDE SEQUENCE [LARGE SCALE GENOMIC DNA]</scope>
    <source>
        <strain evidence="2 3">FVG03</strain>
    </source>
</reference>
<name>A0ABS5BH50_9GAMM</name>
<organism evidence="2 3">
    <name type="scientific">Dickeya oryzae</name>
    <dbReference type="NCBI Taxonomy" id="1240404"/>
    <lineage>
        <taxon>Bacteria</taxon>
        <taxon>Pseudomonadati</taxon>
        <taxon>Pseudomonadota</taxon>
        <taxon>Gammaproteobacteria</taxon>
        <taxon>Enterobacterales</taxon>
        <taxon>Pectobacteriaceae</taxon>
        <taxon>Dickeya</taxon>
    </lineage>
</organism>
<comment type="caution">
    <text evidence="2">The sequence shown here is derived from an EMBL/GenBank/DDBJ whole genome shotgun (WGS) entry which is preliminary data.</text>
</comment>
<sequence>MMNSLVSRFFLLFGVASGREVVLFVFKAVLLFPLFGIGCLVVIPLLLFSLHDYFLYIRAFFEDEHIADLLTHYWVGFLLFYLVFQWIFTVNVNAISRIVEASGVSRHEP</sequence>
<dbReference type="Proteomes" id="UP000810130">
    <property type="component" value="Unassembled WGS sequence"/>
</dbReference>